<keyword evidence="3 4" id="KW-0413">Isomerase</keyword>
<dbReference type="InterPro" id="IPR011013">
    <property type="entry name" value="Gal_mutarotase_sf_dom"/>
</dbReference>
<dbReference type="InterPro" id="IPR025532">
    <property type="entry name" value="G6P_1-epimerase"/>
</dbReference>
<evidence type="ECO:0000256" key="1">
    <source>
        <dbReference type="ARBA" id="ARBA00001096"/>
    </source>
</evidence>
<dbReference type="PIRSF" id="PIRSF016020">
    <property type="entry name" value="PHexose_mutarotase"/>
    <property type="match status" value="1"/>
</dbReference>
<dbReference type="AlphaFoldDB" id="A0A418VZH1"/>
<evidence type="ECO:0000313" key="6">
    <source>
        <dbReference type="EMBL" id="RJF83151.1"/>
    </source>
</evidence>
<dbReference type="InterPro" id="IPR008183">
    <property type="entry name" value="Aldose_1/G6P_1-epimerase"/>
</dbReference>
<comment type="caution">
    <text evidence="6">The sequence shown here is derived from an EMBL/GenBank/DDBJ whole genome shotgun (WGS) entry which is preliminary data.</text>
</comment>
<feature type="active site" evidence="5">
    <location>
        <position position="257"/>
    </location>
</feature>
<dbReference type="GO" id="GO:0030246">
    <property type="term" value="F:carbohydrate binding"/>
    <property type="evidence" value="ECO:0007669"/>
    <property type="project" value="UniProtKB-UniRule"/>
</dbReference>
<dbReference type="Pfam" id="PF01263">
    <property type="entry name" value="Aldose_epim"/>
    <property type="match status" value="1"/>
</dbReference>
<evidence type="ECO:0000256" key="5">
    <source>
        <dbReference type="PIRSR" id="PIRSR016020-1"/>
    </source>
</evidence>
<dbReference type="SUPFAM" id="SSF74650">
    <property type="entry name" value="Galactose mutarotase-like"/>
    <property type="match status" value="1"/>
</dbReference>
<dbReference type="Proteomes" id="UP000283458">
    <property type="component" value="Unassembled WGS sequence"/>
</dbReference>
<comment type="catalytic activity">
    <reaction evidence="1">
        <text>alpha-D-glucose 6-phosphate = beta-D-glucose 6-phosphate</text>
        <dbReference type="Rhea" id="RHEA:16249"/>
        <dbReference type="ChEBI" id="CHEBI:58225"/>
        <dbReference type="ChEBI" id="CHEBI:58247"/>
        <dbReference type="EC" id="5.1.3.15"/>
    </reaction>
</comment>
<protein>
    <recommendedName>
        <fullName evidence="4">Putative glucose-6-phosphate 1-epimerase</fullName>
        <ecNumber evidence="4">5.1.3.15</ecNumber>
    </recommendedName>
</protein>
<evidence type="ECO:0000256" key="2">
    <source>
        <dbReference type="ARBA" id="ARBA00005866"/>
    </source>
</evidence>
<evidence type="ECO:0000256" key="3">
    <source>
        <dbReference type="ARBA" id="ARBA00023235"/>
    </source>
</evidence>
<dbReference type="GO" id="GO:0005975">
    <property type="term" value="P:carbohydrate metabolic process"/>
    <property type="evidence" value="ECO:0007669"/>
    <property type="project" value="InterPro"/>
</dbReference>
<comment type="similarity">
    <text evidence="2 4">Belongs to the glucose-6-phosphate 1-epimerase family.</text>
</comment>
<organism evidence="6 7">
    <name type="scientific">Azospirillum cavernae</name>
    <dbReference type="NCBI Taxonomy" id="2320860"/>
    <lineage>
        <taxon>Bacteria</taxon>
        <taxon>Pseudomonadati</taxon>
        <taxon>Pseudomonadota</taxon>
        <taxon>Alphaproteobacteria</taxon>
        <taxon>Rhodospirillales</taxon>
        <taxon>Azospirillaceae</taxon>
        <taxon>Azospirillum</taxon>
    </lineage>
</organism>
<dbReference type="PANTHER" id="PTHR11122:SF13">
    <property type="entry name" value="GLUCOSE-6-PHOSPHATE 1-EPIMERASE"/>
    <property type="match status" value="1"/>
</dbReference>
<evidence type="ECO:0000313" key="7">
    <source>
        <dbReference type="Proteomes" id="UP000283458"/>
    </source>
</evidence>
<evidence type="ECO:0000256" key="4">
    <source>
        <dbReference type="PIRNR" id="PIRNR016020"/>
    </source>
</evidence>
<dbReference type="GO" id="GO:0047938">
    <property type="term" value="F:glucose-6-phosphate 1-epimerase activity"/>
    <property type="evidence" value="ECO:0007669"/>
    <property type="project" value="UniProtKB-UniRule"/>
</dbReference>
<dbReference type="InterPro" id="IPR014718">
    <property type="entry name" value="GH-type_carb-bd"/>
</dbReference>
<dbReference type="EC" id="5.1.3.15" evidence="4"/>
<keyword evidence="7" id="KW-1185">Reference proteome</keyword>
<reference evidence="6 7" key="1">
    <citation type="submission" date="2018-09" db="EMBL/GenBank/DDBJ databases">
        <authorList>
            <person name="Zhu H."/>
        </authorList>
    </citation>
    <scope>NUCLEOTIDE SEQUENCE [LARGE SCALE GENOMIC DNA]</scope>
    <source>
        <strain evidence="6 7">K2W22B-5</strain>
    </source>
</reference>
<dbReference type="GO" id="GO:0005737">
    <property type="term" value="C:cytoplasm"/>
    <property type="evidence" value="ECO:0007669"/>
    <property type="project" value="TreeGrafter"/>
</dbReference>
<dbReference type="CDD" id="cd09020">
    <property type="entry name" value="D-hex-6-P-epi_like"/>
    <property type="match status" value="1"/>
</dbReference>
<accession>A0A418VZH1</accession>
<name>A0A418VZH1_9PROT</name>
<dbReference type="RefSeq" id="WP_119828794.1">
    <property type="nucleotide sequence ID" value="NZ_QYUL01000001.1"/>
</dbReference>
<dbReference type="EMBL" id="QYUL01000001">
    <property type="protein sequence ID" value="RJF83151.1"/>
    <property type="molecule type" value="Genomic_DNA"/>
</dbReference>
<dbReference type="OrthoDB" id="9790727at2"/>
<dbReference type="Gene3D" id="2.70.98.10">
    <property type="match status" value="1"/>
</dbReference>
<sequence>MTTPVPLESLGGEAVPVLVIAARDGARLAFSPQGGTICQWWGADGAERLYLSPTNPWAATDAIRGGVPVIFPQFAARGPLPKHGFARAARWSVAGQGLDEADGWGWVTLTFSDSPETLAVWPHRFRLELTARFDTNHLSIRLDVTNAGEEAFAFTTALHSYLSADVTDRVSGLAGLELIDSADGDRRLRAGDAPIPLDAPIDRIFLNAERPITLERAASVLRIEQSGFCDAVVWKPAAADRLPALPPDGHSRFVCVEAAVIGAPASLAPNQRWSGTQTLRALPLS</sequence>
<feature type="active site" evidence="5">
    <location>
        <position position="159"/>
    </location>
</feature>
<proteinExistence type="inferred from homology"/>
<gene>
    <name evidence="6" type="ORF">D3877_00115</name>
</gene>
<dbReference type="PANTHER" id="PTHR11122">
    <property type="entry name" value="APOSPORY-ASSOCIATED PROTEIN C-RELATED"/>
    <property type="match status" value="1"/>
</dbReference>